<gene>
    <name evidence="3" type="ORF">PACLA_8A054997</name>
</gene>
<feature type="region of interest" description="Disordered" evidence="1">
    <location>
        <begin position="338"/>
        <end position="363"/>
    </location>
</feature>
<dbReference type="Gene3D" id="3.40.50.1820">
    <property type="entry name" value="alpha/beta hydrolase"/>
    <property type="match status" value="1"/>
</dbReference>
<feature type="compositionally biased region" description="Basic and acidic residues" evidence="1">
    <location>
        <begin position="621"/>
        <end position="650"/>
    </location>
</feature>
<dbReference type="GO" id="GO:0035197">
    <property type="term" value="F:siRNA binding"/>
    <property type="evidence" value="ECO:0007669"/>
    <property type="project" value="TreeGrafter"/>
</dbReference>
<feature type="compositionally biased region" description="Basic and acidic residues" evidence="1">
    <location>
        <begin position="696"/>
        <end position="710"/>
    </location>
</feature>
<feature type="compositionally biased region" description="Basic and acidic residues" evidence="1">
    <location>
        <begin position="415"/>
        <end position="430"/>
    </location>
</feature>
<evidence type="ECO:0000256" key="1">
    <source>
        <dbReference type="SAM" id="MobiDB-lite"/>
    </source>
</evidence>
<dbReference type="SUPFAM" id="SSF53474">
    <property type="entry name" value="alpha/beta-Hydrolases"/>
    <property type="match status" value="1"/>
</dbReference>
<dbReference type="GO" id="GO:0031048">
    <property type="term" value="P:regulatory ncRNA-mediated heterochromatin formation"/>
    <property type="evidence" value="ECO:0007669"/>
    <property type="project" value="TreeGrafter"/>
</dbReference>
<accession>A0A7D9DGP8</accession>
<evidence type="ECO:0000313" key="3">
    <source>
        <dbReference type="EMBL" id="CAB3984089.1"/>
    </source>
</evidence>
<dbReference type="AlphaFoldDB" id="A0A7D9DGP8"/>
<feature type="compositionally biased region" description="Polar residues" evidence="1">
    <location>
        <begin position="431"/>
        <end position="447"/>
    </location>
</feature>
<feature type="domain" description="Arb2" evidence="2">
    <location>
        <begin position="33"/>
        <end position="293"/>
    </location>
</feature>
<dbReference type="OrthoDB" id="421951at2759"/>
<feature type="compositionally biased region" description="Basic and acidic residues" evidence="1">
    <location>
        <begin position="539"/>
        <end position="573"/>
    </location>
</feature>
<evidence type="ECO:0000259" key="2">
    <source>
        <dbReference type="Pfam" id="PF22749"/>
    </source>
</evidence>
<dbReference type="InterPro" id="IPR029058">
    <property type="entry name" value="AB_hydrolase_fold"/>
</dbReference>
<protein>
    <recommendedName>
        <fullName evidence="2">Arb2 domain-containing protein</fullName>
    </recommendedName>
</protein>
<name>A0A7D9DGP8_PARCT</name>
<feature type="compositionally biased region" description="Basic and acidic residues" evidence="1">
    <location>
        <begin position="582"/>
        <end position="595"/>
    </location>
</feature>
<dbReference type="Proteomes" id="UP001152795">
    <property type="component" value="Unassembled WGS sequence"/>
</dbReference>
<feature type="compositionally biased region" description="Polar residues" evidence="1">
    <location>
        <begin position="397"/>
        <end position="407"/>
    </location>
</feature>
<dbReference type="InterPro" id="IPR053858">
    <property type="entry name" value="Arb2_dom"/>
</dbReference>
<reference evidence="3" key="1">
    <citation type="submission" date="2020-04" db="EMBL/GenBank/DDBJ databases">
        <authorList>
            <person name="Alioto T."/>
            <person name="Alioto T."/>
            <person name="Gomez Garrido J."/>
        </authorList>
    </citation>
    <scope>NUCLEOTIDE SEQUENCE</scope>
    <source>
        <strain evidence="3">A484AB</strain>
    </source>
</reference>
<dbReference type="PANTHER" id="PTHR21357:SF4">
    <property type="entry name" value="FAM172 FAMILY PROTEIN HOMOLOG CG10038"/>
    <property type="match status" value="1"/>
</dbReference>
<feature type="compositionally biased region" description="Basic and acidic residues" evidence="1">
    <location>
        <begin position="720"/>
        <end position="768"/>
    </location>
</feature>
<dbReference type="Pfam" id="PF22749">
    <property type="entry name" value="Arb2"/>
    <property type="match status" value="1"/>
</dbReference>
<dbReference type="GO" id="GO:0005634">
    <property type="term" value="C:nucleus"/>
    <property type="evidence" value="ECO:0007669"/>
    <property type="project" value="TreeGrafter"/>
</dbReference>
<sequence length="777" mass="86944">MSCASKSAQKRKLQTSECEKPAKKKMAWDSFTSIKDFGYEFNEEGRLVDIENGDGFNFYVSDEHWYNQQNYEKLGEVITEDVYELLQSEDVGLKKLEIPLDKEESSSLLGCAKQKNKDSAKGFIFVSEDYDKKEKLLVLVHGSGVVRAGQWARRLIINDCLDHGTQIPYIKKAIQEGYGVVVTNTNQNEAVLVNAKGKKTYKTIKESESPEKHFSYVWKNIIEKTQASKIFAVAHSYGGYLVVNYFSRFPDILKRVVAVAFTDSVHSLNFDSKANVRKWFLSNSVNWVTSYEDLDTPMSHQEDKKHITRVSAGTTKHEETSWKAMESVFKYFHNKEVDSNKPSDETKKNDGKSGGKPSKKGKKEIELAANFQNTDKISKKLNCEESKKSDVVITSESLKFEGSSEQSKCGVEVTSNERAKKCKKEEEEGKSSNQEPGDSSDASNLEVTSDEKAKKIKEEEKSNQKPENSSDASNPEVTSEERAQKSKEEGKLTNQEPGGSSDAYNLEVTSKEKAKKIKEEEKSTNQKPGGSCDASNLEVRSEEKANKIEEASKLKSGENSKQDGMNDHMESKQEPANNTEDTSERRAKEIKEQEKSNFNTSVVSSEQDRMNADVAENVESTGEKIVKVKVLVKDAKDIHHSRTDDQKDDQPTNPDKVQQITNEKGMQSTRKEKPNSEANNVEELSNKENDALPDSHSSKPEESVKTDVSHTCKQPTIGSSKDDIEKKSNGEEGTANKKDDTSPPHEAGSKSDLATHDADRESENHSTDNDDIQVSVV</sequence>
<evidence type="ECO:0000313" key="4">
    <source>
        <dbReference type="Proteomes" id="UP001152795"/>
    </source>
</evidence>
<feature type="compositionally biased region" description="Basic and acidic residues" evidence="1">
    <location>
        <begin position="449"/>
        <end position="464"/>
    </location>
</feature>
<dbReference type="PANTHER" id="PTHR21357">
    <property type="entry name" value="FAM172 FAMILY PROTEIN HOMOLOG CG10038"/>
    <property type="match status" value="1"/>
</dbReference>
<dbReference type="EMBL" id="CACRXK020000695">
    <property type="protein sequence ID" value="CAB3984089.1"/>
    <property type="molecule type" value="Genomic_DNA"/>
</dbReference>
<keyword evidence="4" id="KW-1185">Reference proteome</keyword>
<feature type="compositionally biased region" description="Polar residues" evidence="1">
    <location>
        <begin position="651"/>
        <end position="668"/>
    </location>
</feature>
<feature type="compositionally biased region" description="Basic and acidic residues" evidence="1">
    <location>
        <begin position="338"/>
        <end position="353"/>
    </location>
</feature>
<organism evidence="3 4">
    <name type="scientific">Paramuricea clavata</name>
    <name type="common">Red gorgonian</name>
    <name type="synonym">Violescent sea-whip</name>
    <dbReference type="NCBI Taxonomy" id="317549"/>
    <lineage>
        <taxon>Eukaryota</taxon>
        <taxon>Metazoa</taxon>
        <taxon>Cnidaria</taxon>
        <taxon>Anthozoa</taxon>
        <taxon>Octocorallia</taxon>
        <taxon>Malacalcyonacea</taxon>
        <taxon>Plexauridae</taxon>
        <taxon>Paramuricea</taxon>
    </lineage>
</organism>
<feature type="region of interest" description="Disordered" evidence="1">
    <location>
        <begin position="397"/>
        <end position="777"/>
    </location>
</feature>
<comment type="caution">
    <text evidence="3">The sequence shown here is derived from an EMBL/GenBank/DDBJ whole genome shotgun (WGS) entry which is preliminary data.</text>
</comment>
<feature type="compositionally biased region" description="Polar residues" evidence="1">
    <location>
        <begin position="465"/>
        <end position="477"/>
    </location>
</feature>
<feature type="compositionally biased region" description="Polar residues" evidence="1">
    <location>
        <begin position="596"/>
        <end position="605"/>
    </location>
</feature>
<feature type="compositionally biased region" description="Basic and acidic residues" evidence="1">
    <location>
        <begin position="479"/>
        <end position="491"/>
    </location>
</feature>
<feature type="compositionally biased region" description="Basic and acidic residues" evidence="1">
    <location>
        <begin position="509"/>
        <end position="524"/>
    </location>
</feature>
<dbReference type="InterPro" id="IPR048263">
    <property type="entry name" value="Arb2"/>
</dbReference>
<proteinExistence type="predicted"/>